<evidence type="ECO:0000259" key="2">
    <source>
        <dbReference type="Pfam" id="PF07727"/>
    </source>
</evidence>
<dbReference type="InterPro" id="IPR013103">
    <property type="entry name" value="RVT_2"/>
</dbReference>
<dbReference type="EMBL" id="JBANAX010000456">
    <property type="protein sequence ID" value="KAL1208246.1"/>
    <property type="molecule type" value="Genomic_DNA"/>
</dbReference>
<feature type="region of interest" description="Disordered" evidence="1">
    <location>
        <begin position="1"/>
        <end position="28"/>
    </location>
</feature>
<name>A0ABD1BB12_CARAN</name>
<organism evidence="3 4">
    <name type="scientific">Cardamine amara subsp. amara</name>
    <dbReference type="NCBI Taxonomy" id="228776"/>
    <lineage>
        <taxon>Eukaryota</taxon>
        <taxon>Viridiplantae</taxon>
        <taxon>Streptophyta</taxon>
        <taxon>Embryophyta</taxon>
        <taxon>Tracheophyta</taxon>
        <taxon>Spermatophyta</taxon>
        <taxon>Magnoliopsida</taxon>
        <taxon>eudicotyledons</taxon>
        <taxon>Gunneridae</taxon>
        <taxon>Pentapetalae</taxon>
        <taxon>rosids</taxon>
        <taxon>malvids</taxon>
        <taxon>Brassicales</taxon>
        <taxon>Brassicaceae</taxon>
        <taxon>Cardamineae</taxon>
        <taxon>Cardamine</taxon>
    </lineage>
</organism>
<evidence type="ECO:0000313" key="3">
    <source>
        <dbReference type="EMBL" id="KAL1208246.1"/>
    </source>
</evidence>
<proteinExistence type="predicted"/>
<dbReference type="Pfam" id="PF07727">
    <property type="entry name" value="RVT_2"/>
    <property type="match status" value="1"/>
</dbReference>
<evidence type="ECO:0000313" key="4">
    <source>
        <dbReference type="Proteomes" id="UP001558713"/>
    </source>
</evidence>
<keyword evidence="4" id="KW-1185">Reference proteome</keyword>
<gene>
    <name evidence="3" type="ORF">V5N11_034962</name>
</gene>
<protein>
    <submittedName>
        <fullName evidence="3">Retrovirus-related Pol polyprotein from transposon TNT 1-94</fullName>
    </submittedName>
</protein>
<feature type="domain" description="Reverse transcriptase Ty1/copia-type" evidence="2">
    <location>
        <begin position="112"/>
        <end position="213"/>
    </location>
</feature>
<comment type="caution">
    <text evidence="3">The sequence shown here is derived from an EMBL/GenBank/DDBJ whole genome shotgun (WGS) entry which is preliminary data.</text>
</comment>
<dbReference type="Proteomes" id="UP001558713">
    <property type="component" value="Unassembled WGS sequence"/>
</dbReference>
<sequence length="216" mass="24957">MKESEVNGTLDMTEPKEPSNGARDAELQGPEVLDNNEISINYVMSGKQWNRKNVDIDDIFAYKVALELMDINEDPKPTSILECTQRSDWIKWKEVINVELNSLRKRNVFGPIIRTPFDIKPVGYKWVFVRKRNEHGTIVRHKARLVAQGFSQRPGIDYEETHSPVVDATTFRFLISLAIRENLDLRLMDVVTAYLYGPLDNEIYMKVTEGIELKDK</sequence>
<reference evidence="3 4" key="1">
    <citation type="submission" date="2024-04" db="EMBL/GenBank/DDBJ databases">
        <title>Genome assembly C_amara_ONT_v2.</title>
        <authorList>
            <person name="Yant L."/>
            <person name="Moore C."/>
            <person name="Slenker M."/>
        </authorList>
    </citation>
    <scope>NUCLEOTIDE SEQUENCE [LARGE SCALE GENOMIC DNA]</scope>
    <source>
        <tissue evidence="3">Leaf</tissue>
    </source>
</reference>
<accession>A0ABD1BB12</accession>
<evidence type="ECO:0000256" key="1">
    <source>
        <dbReference type="SAM" id="MobiDB-lite"/>
    </source>
</evidence>
<dbReference type="AlphaFoldDB" id="A0ABD1BB12"/>